<accession>A0A831RQF5</accession>
<gene>
    <name evidence="1" type="ORF">ENI96_11765</name>
</gene>
<sequence>MSARLMILPACAPEKIRLVRIPEDMEEHEAYRHATGVISRVEERNPAYGWREIEDALDEHGFETVEFVLGPSLD</sequence>
<protein>
    <submittedName>
        <fullName evidence="1">Uncharacterized protein</fullName>
    </submittedName>
</protein>
<organism evidence="1">
    <name type="scientific">Sedimenticola thiotaurini</name>
    <dbReference type="NCBI Taxonomy" id="1543721"/>
    <lineage>
        <taxon>Bacteria</taxon>
        <taxon>Pseudomonadati</taxon>
        <taxon>Pseudomonadota</taxon>
        <taxon>Gammaproteobacteria</taxon>
        <taxon>Chromatiales</taxon>
        <taxon>Sedimenticolaceae</taxon>
        <taxon>Sedimenticola</taxon>
    </lineage>
</organism>
<comment type="caution">
    <text evidence="1">The sequence shown here is derived from an EMBL/GenBank/DDBJ whole genome shotgun (WGS) entry which is preliminary data.</text>
</comment>
<proteinExistence type="predicted"/>
<dbReference type="Proteomes" id="UP000886251">
    <property type="component" value="Unassembled WGS sequence"/>
</dbReference>
<dbReference type="EMBL" id="DRKP01000142">
    <property type="protein sequence ID" value="HEB97094.1"/>
    <property type="molecule type" value="Genomic_DNA"/>
</dbReference>
<dbReference type="AlphaFoldDB" id="A0A831RQF5"/>
<reference evidence="1" key="1">
    <citation type="journal article" date="2020" name="mSystems">
        <title>Genome- and Community-Level Interaction Insights into Carbon Utilization and Element Cycling Functions of Hydrothermarchaeota in Hydrothermal Sediment.</title>
        <authorList>
            <person name="Zhou Z."/>
            <person name="Liu Y."/>
            <person name="Xu W."/>
            <person name="Pan J."/>
            <person name="Luo Z.H."/>
            <person name="Li M."/>
        </authorList>
    </citation>
    <scope>NUCLEOTIDE SEQUENCE [LARGE SCALE GENOMIC DNA]</scope>
    <source>
        <strain evidence="1">HyVt-443</strain>
    </source>
</reference>
<evidence type="ECO:0000313" key="1">
    <source>
        <dbReference type="EMBL" id="HEB97094.1"/>
    </source>
</evidence>
<name>A0A831RQF5_9GAMM</name>